<name>A0AAD5ZUC4_9POAL</name>
<evidence type="ECO:0000256" key="1">
    <source>
        <dbReference type="SAM" id="MobiDB-lite"/>
    </source>
</evidence>
<proteinExistence type="predicted"/>
<evidence type="ECO:0008006" key="4">
    <source>
        <dbReference type="Google" id="ProtNLM"/>
    </source>
</evidence>
<keyword evidence="3" id="KW-1185">Reference proteome</keyword>
<gene>
    <name evidence="2" type="ORF">LUZ61_007797</name>
</gene>
<protein>
    <recommendedName>
        <fullName evidence="4">Retrotransposon Copia-like N-terminal domain-containing protein</fullName>
    </recommendedName>
</protein>
<sequence>MASAIPDSSSQLNNGGLNPSPPSDTGLPSSSSALSSQPNPISIINISISTKLNKQNFLTWKSQIFPIIHGYNLFQFINSQPPSPSVINSSGQVQFNPEYLPWVRQDQLLLGWMRASLTEQVQAQVISCSTSAELWNTLQKHFSSSS</sequence>
<evidence type="ECO:0000313" key="2">
    <source>
        <dbReference type="EMBL" id="KAJ3704092.1"/>
    </source>
</evidence>
<feature type="compositionally biased region" description="Low complexity" evidence="1">
    <location>
        <begin position="23"/>
        <end position="36"/>
    </location>
</feature>
<dbReference type="PANTHER" id="PTHR47481:SF31">
    <property type="entry name" value="OS01G0873500 PROTEIN"/>
    <property type="match status" value="1"/>
</dbReference>
<dbReference type="Proteomes" id="UP001210211">
    <property type="component" value="Unassembled WGS sequence"/>
</dbReference>
<evidence type="ECO:0000313" key="3">
    <source>
        <dbReference type="Proteomes" id="UP001210211"/>
    </source>
</evidence>
<comment type="caution">
    <text evidence="2">The sequence shown here is derived from an EMBL/GenBank/DDBJ whole genome shotgun (WGS) entry which is preliminary data.</text>
</comment>
<dbReference type="EMBL" id="JAMRDG010000001">
    <property type="protein sequence ID" value="KAJ3704092.1"/>
    <property type="molecule type" value="Genomic_DNA"/>
</dbReference>
<accession>A0AAD5ZUC4</accession>
<feature type="compositionally biased region" description="Polar residues" evidence="1">
    <location>
        <begin position="1"/>
        <end position="17"/>
    </location>
</feature>
<organism evidence="2 3">
    <name type="scientific">Rhynchospora tenuis</name>
    <dbReference type="NCBI Taxonomy" id="198213"/>
    <lineage>
        <taxon>Eukaryota</taxon>
        <taxon>Viridiplantae</taxon>
        <taxon>Streptophyta</taxon>
        <taxon>Embryophyta</taxon>
        <taxon>Tracheophyta</taxon>
        <taxon>Spermatophyta</taxon>
        <taxon>Magnoliopsida</taxon>
        <taxon>Liliopsida</taxon>
        <taxon>Poales</taxon>
        <taxon>Cyperaceae</taxon>
        <taxon>Cyperoideae</taxon>
        <taxon>Rhynchosporeae</taxon>
        <taxon>Rhynchospora</taxon>
    </lineage>
</organism>
<reference evidence="2 3" key="1">
    <citation type="journal article" date="2022" name="Cell">
        <title>Repeat-based holocentromeres influence genome architecture and karyotype evolution.</title>
        <authorList>
            <person name="Hofstatter P.G."/>
            <person name="Thangavel G."/>
            <person name="Lux T."/>
            <person name="Neumann P."/>
            <person name="Vondrak T."/>
            <person name="Novak P."/>
            <person name="Zhang M."/>
            <person name="Costa L."/>
            <person name="Castellani M."/>
            <person name="Scott A."/>
            <person name="Toegelov H."/>
            <person name="Fuchs J."/>
            <person name="Mata-Sucre Y."/>
            <person name="Dias Y."/>
            <person name="Vanzela A.L.L."/>
            <person name="Huettel B."/>
            <person name="Almeida C.C.S."/>
            <person name="Simkova H."/>
            <person name="Souza G."/>
            <person name="Pedrosa-Harand A."/>
            <person name="Macas J."/>
            <person name="Mayer K.F.X."/>
            <person name="Houben A."/>
            <person name="Marques A."/>
        </authorList>
    </citation>
    <scope>NUCLEOTIDE SEQUENCE [LARGE SCALE GENOMIC DNA]</scope>
    <source>
        <strain evidence="2">RhyTen1mFocal</strain>
    </source>
</reference>
<dbReference type="AlphaFoldDB" id="A0AAD5ZUC4"/>
<feature type="region of interest" description="Disordered" evidence="1">
    <location>
        <begin position="1"/>
        <end position="36"/>
    </location>
</feature>
<dbReference type="PANTHER" id="PTHR47481">
    <property type="match status" value="1"/>
</dbReference>